<dbReference type="FunCoup" id="A0A6P7YAS3">
    <property type="interactions" value="113"/>
</dbReference>
<gene>
    <name evidence="16" type="primary">RAMP3</name>
</gene>
<evidence type="ECO:0000256" key="12">
    <source>
        <dbReference type="ARBA" id="ARBA00041072"/>
    </source>
</evidence>
<dbReference type="GO" id="GO:0007186">
    <property type="term" value="P:G protein-coupled receptor signaling pathway"/>
    <property type="evidence" value="ECO:0007669"/>
    <property type="project" value="TreeGrafter"/>
</dbReference>
<dbReference type="AlphaFoldDB" id="A0A6P7YAS3"/>
<dbReference type="GO" id="GO:0009986">
    <property type="term" value="C:cell surface"/>
    <property type="evidence" value="ECO:0007669"/>
    <property type="project" value="TreeGrafter"/>
</dbReference>
<dbReference type="Gene3D" id="1.10.150.510">
    <property type="entry name" value="Receptor activity modifying family"/>
    <property type="match status" value="1"/>
</dbReference>
<dbReference type="GO" id="GO:0006886">
    <property type="term" value="P:intracellular protein transport"/>
    <property type="evidence" value="ECO:0007669"/>
    <property type="project" value="InterPro"/>
</dbReference>
<evidence type="ECO:0000256" key="4">
    <source>
        <dbReference type="ARBA" id="ARBA00022475"/>
    </source>
</evidence>
<evidence type="ECO:0000256" key="9">
    <source>
        <dbReference type="ARBA" id="ARBA00023157"/>
    </source>
</evidence>
<dbReference type="GeneID" id="115470756"/>
<organism evidence="15 16">
    <name type="scientific">Microcaecilia unicolor</name>
    <dbReference type="NCBI Taxonomy" id="1415580"/>
    <lineage>
        <taxon>Eukaryota</taxon>
        <taxon>Metazoa</taxon>
        <taxon>Chordata</taxon>
        <taxon>Craniata</taxon>
        <taxon>Vertebrata</taxon>
        <taxon>Euteleostomi</taxon>
        <taxon>Amphibia</taxon>
        <taxon>Gymnophiona</taxon>
        <taxon>Siphonopidae</taxon>
        <taxon>Microcaecilia</taxon>
    </lineage>
</organism>
<evidence type="ECO:0000256" key="6">
    <source>
        <dbReference type="ARBA" id="ARBA00022729"/>
    </source>
</evidence>
<evidence type="ECO:0000256" key="13">
    <source>
        <dbReference type="SAM" id="Phobius"/>
    </source>
</evidence>
<keyword evidence="7 13" id="KW-1133">Transmembrane helix</keyword>
<evidence type="ECO:0000313" key="16">
    <source>
        <dbReference type="RefSeq" id="XP_030060125.1"/>
    </source>
</evidence>
<dbReference type="RefSeq" id="XP_030060125.1">
    <property type="nucleotide sequence ID" value="XM_030204265.1"/>
</dbReference>
<keyword evidence="9" id="KW-1015">Disulfide bond</keyword>
<keyword evidence="5 13" id="KW-0812">Transmembrane</keyword>
<reference evidence="16" key="1">
    <citation type="submission" date="2025-08" db="UniProtKB">
        <authorList>
            <consortium name="RefSeq"/>
        </authorList>
    </citation>
    <scope>IDENTIFICATION</scope>
</reference>
<evidence type="ECO:0000256" key="8">
    <source>
        <dbReference type="ARBA" id="ARBA00023136"/>
    </source>
</evidence>
<comment type="subcellular location">
    <subcellularLocation>
        <location evidence="1">Cell membrane</location>
        <topology evidence="1">Single-pass type I membrane protein</topology>
    </subcellularLocation>
</comment>
<evidence type="ECO:0000256" key="14">
    <source>
        <dbReference type="SAM" id="SignalP"/>
    </source>
</evidence>
<dbReference type="GO" id="GO:0008277">
    <property type="term" value="P:regulation of G protein-coupled receptor signaling pathway"/>
    <property type="evidence" value="ECO:0007669"/>
    <property type="project" value="InterPro"/>
</dbReference>
<evidence type="ECO:0000256" key="10">
    <source>
        <dbReference type="ARBA" id="ARBA00023170"/>
    </source>
</evidence>
<evidence type="ECO:0000256" key="7">
    <source>
        <dbReference type="ARBA" id="ARBA00022989"/>
    </source>
</evidence>
<keyword evidence="15" id="KW-1185">Reference proteome</keyword>
<dbReference type="Proteomes" id="UP000515156">
    <property type="component" value="Chromosome 1"/>
</dbReference>
<dbReference type="GO" id="GO:0032870">
    <property type="term" value="P:cellular response to hormone stimulus"/>
    <property type="evidence" value="ECO:0007669"/>
    <property type="project" value="TreeGrafter"/>
</dbReference>
<proteinExistence type="inferred from homology"/>
<dbReference type="CTD" id="10268"/>
<keyword evidence="6 14" id="KW-0732">Signal</keyword>
<keyword evidence="8 13" id="KW-0472">Membrane</keyword>
<keyword evidence="3" id="KW-0813">Transport</keyword>
<keyword evidence="11" id="KW-0325">Glycoprotein</keyword>
<dbReference type="GO" id="GO:0005886">
    <property type="term" value="C:plasma membrane"/>
    <property type="evidence" value="ECO:0007669"/>
    <property type="project" value="UniProtKB-SubCell"/>
</dbReference>
<dbReference type="GO" id="GO:0015026">
    <property type="term" value="F:coreceptor activity"/>
    <property type="evidence" value="ECO:0007669"/>
    <property type="project" value="InterPro"/>
</dbReference>
<dbReference type="OrthoDB" id="9940331at2759"/>
<evidence type="ECO:0000256" key="5">
    <source>
        <dbReference type="ARBA" id="ARBA00022692"/>
    </source>
</evidence>
<dbReference type="GO" id="GO:0043235">
    <property type="term" value="C:receptor complex"/>
    <property type="evidence" value="ECO:0007669"/>
    <property type="project" value="TreeGrafter"/>
</dbReference>
<dbReference type="PANTHER" id="PTHR14076">
    <property type="entry name" value="RECEPTOR ACTIVITY MODIFYING PROTEIN RAMP"/>
    <property type="match status" value="1"/>
</dbReference>
<evidence type="ECO:0000256" key="3">
    <source>
        <dbReference type="ARBA" id="ARBA00022448"/>
    </source>
</evidence>
<keyword evidence="4" id="KW-1003">Cell membrane</keyword>
<accession>A0A6P7YAS3</accession>
<keyword evidence="10 16" id="KW-0675">Receptor</keyword>
<sequence>MDNYAFPVLLLLVLLLCGYCSTQSGNSQDGLYHSGLACNETLMLQRLPICGQEFEDSMKKLDTKKWCNLTEFIMFYAYFSNCTEYEAINVGCFWPNPLAEGFITNIHRQFFSNCTLERVIWEDPPDEILITLILIPVFLTAAMISLVVWCSKRSDVLV</sequence>
<dbReference type="InParanoid" id="A0A6P7YAS3"/>
<evidence type="ECO:0000313" key="15">
    <source>
        <dbReference type="Proteomes" id="UP000515156"/>
    </source>
</evidence>
<feature type="chain" id="PRO_5027886825" description="Receptor activity-modifying protein 3" evidence="14">
    <location>
        <begin position="23"/>
        <end position="158"/>
    </location>
</feature>
<evidence type="ECO:0000256" key="2">
    <source>
        <dbReference type="ARBA" id="ARBA00007087"/>
    </source>
</evidence>
<name>A0A6P7YAS3_9AMPH</name>
<feature type="transmembrane region" description="Helical" evidence="13">
    <location>
        <begin position="128"/>
        <end position="150"/>
    </location>
</feature>
<dbReference type="Pfam" id="PF04901">
    <property type="entry name" value="RAMP"/>
    <property type="match status" value="1"/>
</dbReference>
<dbReference type="GO" id="GO:0031623">
    <property type="term" value="P:receptor internalization"/>
    <property type="evidence" value="ECO:0007669"/>
    <property type="project" value="TreeGrafter"/>
</dbReference>
<evidence type="ECO:0000256" key="11">
    <source>
        <dbReference type="ARBA" id="ARBA00023180"/>
    </source>
</evidence>
<dbReference type="GO" id="GO:0072659">
    <property type="term" value="P:protein localization to plasma membrane"/>
    <property type="evidence" value="ECO:0007669"/>
    <property type="project" value="TreeGrafter"/>
</dbReference>
<protein>
    <recommendedName>
        <fullName evidence="12">Receptor activity-modifying protein 3</fullName>
    </recommendedName>
</protein>
<dbReference type="KEGG" id="muo:115470756"/>
<dbReference type="InterPro" id="IPR006985">
    <property type="entry name" value="RAMP"/>
</dbReference>
<evidence type="ECO:0000256" key="1">
    <source>
        <dbReference type="ARBA" id="ARBA00004251"/>
    </source>
</evidence>
<comment type="similarity">
    <text evidence="2">Belongs to the RAMP family.</text>
</comment>
<dbReference type="GO" id="GO:0006816">
    <property type="term" value="P:calcium ion transport"/>
    <property type="evidence" value="ECO:0007669"/>
    <property type="project" value="TreeGrafter"/>
</dbReference>
<dbReference type="InterPro" id="IPR038126">
    <property type="entry name" value="RAMP_sf"/>
</dbReference>
<dbReference type="PANTHER" id="PTHR14076:SF2">
    <property type="entry name" value="RECEPTOR ACTIVITY-MODIFYING PROTEIN 3"/>
    <property type="match status" value="1"/>
</dbReference>
<feature type="signal peptide" evidence="14">
    <location>
        <begin position="1"/>
        <end position="22"/>
    </location>
</feature>